<feature type="binding site" evidence="1">
    <location>
        <position position="133"/>
    </location>
    <ligand>
        <name>Zn(2+)</name>
        <dbReference type="ChEBI" id="CHEBI:29105"/>
    </ligand>
</feature>
<keyword evidence="1" id="KW-0479">Metal-binding</keyword>
<feature type="binding site" evidence="1">
    <location>
        <position position="138"/>
    </location>
    <ligand>
        <name>Zn(2+)</name>
        <dbReference type="ChEBI" id="CHEBI:29105"/>
    </ligand>
</feature>
<dbReference type="EMBL" id="JAGPXD010000002">
    <property type="protein sequence ID" value="KAH7366830.1"/>
    <property type="molecule type" value="Genomic_DNA"/>
</dbReference>
<feature type="region of interest" description="Disordered" evidence="2">
    <location>
        <begin position="17"/>
        <end position="37"/>
    </location>
</feature>
<dbReference type="SUPFAM" id="SSF101152">
    <property type="entry name" value="Mob1/phocein"/>
    <property type="match status" value="1"/>
</dbReference>
<dbReference type="PANTHER" id="PTHR22599">
    <property type="entry name" value="MPS ONE BINDER KINASE ACTIVATOR-LIKE MOB"/>
    <property type="match status" value="1"/>
</dbReference>
<sequence length="270" mass="30990">MSFLQYITARTGLLVLSPPPAAPSPPPAWEEENEEEQENTIVEAYEPQWQERACADRHCDDSNARKARQRTLRGAPANGLALRQYAEATLGGGSLRKAVKLPEGEDEDEWLAVNMVDFYNQINLLYGAITEFCSPQSCYPMKATDEFEYLWQDNENYKKPTKMSAPEYINHLMTWVQNTIDNESILPSRIGVPFPKSFPALVRQIFKRMYRVYAHIYCHHYAVIRELGLEPHLNTSFKQYVLFVDEHKLDSGKDFYGPLSDLAAKMIESD</sequence>
<protein>
    <submittedName>
        <fullName evidence="3">Ploidy protein mob1 maintenance</fullName>
    </submittedName>
</protein>
<evidence type="ECO:0000256" key="1">
    <source>
        <dbReference type="PIRSR" id="PIRSR605301-1"/>
    </source>
</evidence>
<dbReference type="SMART" id="SM01388">
    <property type="entry name" value="Mob1_phocein"/>
    <property type="match status" value="1"/>
</dbReference>
<dbReference type="Pfam" id="PF03637">
    <property type="entry name" value="Mob1_phocein"/>
    <property type="match status" value="1"/>
</dbReference>
<organism evidence="3 4">
    <name type="scientific">Plectosphaerella cucumerina</name>
    <dbReference type="NCBI Taxonomy" id="40658"/>
    <lineage>
        <taxon>Eukaryota</taxon>
        <taxon>Fungi</taxon>
        <taxon>Dikarya</taxon>
        <taxon>Ascomycota</taxon>
        <taxon>Pezizomycotina</taxon>
        <taxon>Sordariomycetes</taxon>
        <taxon>Hypocreomycetidae</taxon>
        <taxon>Glomerellales</taxon>
        <taxon>Plectosphaerellaceae</taxon>
        <taxon>Plectosphaerella</taxon>
    </lineage>
</organism>
<feature type="binding site" evidence="1">
    <location>
        <position position="215"/>
    </location>
    <ligand>
        <name>Zn(2+)</name>
        <dbReference type="ChEBI" id="CHEBI:29105"/>
    </ligand>
</feature>
<feature type="compositionally biased region" description="Pro residues" evidence="2">
    <location>
        <begin position="17"/>
        <end position="28"/>
    </location>
</feature>
<dbReference type="Gene3D" id="1.20.140.30">
    <property type="entry name" value="MOB kinase activator"/>
    <property type="match status" value="1"/>
</dbReference>
<accession>A0A8K0TFX7</accession>
<dbReference type="AlphaFoldDB" id="A0A8K0TFX7"/>
<evidence type="ECO:0000313" key="4">
    <source>
        <dbReference type="Proteomes" id="UP000813385"/>
    </source>
</evidence>
<dbReference type="OrthoDB" id="8170117at2759"/>
<evidence type="ECO:0000256" key="2">
    <source>
        <dbReference type="SAM" id="MobiDB-lite"/>
    </source>
</evidence>
<dbReference type="InterPro" id="IPR005301">
    <property type="entry name" value="MOB_kinase_act_fam"/>
</dbReference>
<name>A0A8K0TFX7_9PEZI</name>
<gene>
    <name evidence="3" type="ORF">B0T11DRAFT_47822</name>
</gene>
<feature type="binding site" evidence="1">
    <location>
        <position position="220"/>
    </location>
    <ligand>
        <name>Zn(2+)</name>
        <dbReference type="ChEBI" id="CHEBI:29105"/>
    </ligand>
</feature>
<keyword evidence="1" id="KW-0862">Zinc</keyword>
<dbReference type="InterPro" id="IPR036703">
    <property type="entry name" value="MOB_kinase_act_sf"/>
</dbReference>
<dbReference type="Proteomes" id="UP000813385">
    <property type="component" value="Unassembled WGS sequence"/>
</dbReference>
<evidence type="ECO:0000313" key="3">
    <source>
        <dbReference type="EMBL" id="KAH7366830.1"/>
    </source>
</evidence>
<reference evidence="3" key="1">
    <citation type="journal article" date="2021" name="Nat. Commun.">
        <title>Genetic determinants of endophytism in the Arabidopsis root mycobiome.</title>
        <authorList>
            <person name="Mesny F."/>
            <person name="Miyauchi S."/>
            <person name="Thiergart T."/>
            <person name="Pickel B."/>
            <person name="Atanasova L."/>
            <person name="Karlsson M."/>
            <person name="Huettel B."/>
            <person name="Barry K.W."/>
            <person name="Haridas S."/>
            <person name="Chen C."/>
            <person name="Bauer D."/>
            <person name="Andreopoulos W."/>
            <person name="Pangilinan J."/>
            <person name="LaButti K."/>
            <person name="Riley R."/>
            <person name="Lipzen A."/>
            <person name="Clum A."/>
            <person name="Drula E."/>
            <person name="Henrissat B."/>
            <person name="Kohler A."/>
            <person name="Grigoriev I.V."/>
            <person name="Martin F.M."/>
            <person name="Hacquard S."/>
        </authorList>
    </citation>
    <scope>NUCLEOTIDE SEQUENCE</scope>
    <source>
        <strain evidence="3">MPI-CAGE-AT-0016</strain>
    </source>
</reference>
<keyword evidence="4" id="KW-1185">Reference proteome</keyword>
<proteinExistence type="predicted"/>
<comment type="caution">
    <text evidence="3">The sequence shown here is derived from an EMBL/GenBank/DDBJ whole genome shotgun (WGS) entry which is preliminary data.</text>
</comment>